<dbReference type="AlphaFoldDB" id="A0AB39R2V8"/>
<organism evidence="1">
    <name type="scientific">Streptomyces sp. R39</name>
    <dbReference type="NCBI Taxonomy" id="3238631"/>
    <lineage>
        <taxon>Bacteria</taxon>
        <taxon>Bacillati</taxon>
        <taxon>Actinomycetota</taxon>
        <taxon>Actinomycetes</taxon>
        <taxon>Kitasatosporales</taxon>
        <taxon>Streptomycetaceae</taxon>
        <taxon>Streptomyces</taxon>
    </lineage>
</organism>
<dbReference type="RefSeq" id="WP_369227438.1">
    <property type="nucleotide sequence ID" value="NZ_CP163441.1"/>
</dbReference>
<evidence type="ECO:0000313" key="1">
    <source>
        <dbReference type="EMBL" id="XDQ48712.1"/>
    </source>
</evidence>
<sequence length="59" mass="6360">MPIVIRASGEAKDMTLDEPAAFVDDARKAGVPGNRNVRAEVSYSGKIKEVEIVLSEVDD</sequence>
<accession>A0AB39R2V8</accession>
<protein>
    <submittedName>
        <fullName evidence="1">Uncharacterized protein</fullName>
    </submittedName>
</protein>
<dbReference type="EMBL" id="CP163441">
    <property type="protein sequence ID" value="XDQ48712.1"/>
    <property type="molecule type" value="Genomic_DNA"/>
</dbReference>
<gene>
    <name evidence="1" type="ORF">AB5J52_44205</name>
</gene>
<name>A0AB39R2V8_9ACTN</name>
<proteinExistence type="predicted"/>
<reference evidence="1" key="1">
    <citation type="submission" date="2024-07" db="EMBL/GenBank/DDBJ databases">
        <authorList>
            <person name="Yu S.T."/>
        </authorList>
    </citation>
    <scope>NUCLEOTIDE SEQUENCE</scope>
    <source>
        <strain evidence="1">R39</strain>
    </source>
</reference>